<reference evidence="10" key="1">
    <citation type="submission" date="2009-04" db="EMBL/GenBank/DDBJ databases">
        <authorList>
            <person name="Weinstock G."/>
            <person name="Sodergren E."/>
            <person name="Clifton S."/>
            <person name="Fulton L."/>
            <person name="Fulton B."/>
            <person name="Courtney L."/>
            <person name="Fronick C."/>
            <person name="Harrison M."/>
            <person name="Strong C."/>
            <person name="Farmer C."/>
            <person name="Delahaunty K."/>
            <person name="Markovic C."/>
            <person name="Hall O."/>
            <person name="Minx P."/>
            <person name="Tomlinson C."/>
            <person name="Mitreva M."/>
            <person name="Nelson J."/>
            <person name="Hou S."/>
            <person name="Wollam A."/>
            <person name="Pepin K.H."/>
            <person name="Johnson M."/>
            <person name="Bhonagiri V."/>
            <person name="Nash W.E."/>
            <person name="Warren W."/>
            <person name="Chinwalla A."/>
            <person name="Mardis E.R."/>
            <person name="Wilson R.K."/>
        </authorList>
    </citation>
    <scope>NUCLEOTIDE SEQUENCE [LARGE SCALE GENOMIC DNA]</scope>
    <source>
        <strain evidence="10">DSM 14600</strain>
    </source>
</reference>
<dbReference type="NCBIfam" id="NF003454">
    <property type="entry name" value="PRK05035.1"/>
    <property type="match status" value="1"/>
</dbReference>
<dbReference type="Gene3D" id="3.40.50.11540">
    <property type="entry name" value="NADH-ubiquinone oxidoreductase 51kDa subunit"/>
    <property type="match status" value="1"/>
</dbReference>
<evidence type="ECO:0000256" key="1">
    <source>
        <dbReference type="ARBA" id="ARBA00022448"/>
    </source>
</evidence>
<sequence length="454" mass="48802">MGGLSMSLNTFKGGVHPIEGKDLSKDKPVKELLPGKELAFPLSQHIGAPARAIVAAGDTVLRGQMIAEAGGFVSAPIYASVSGKVKGIEPRLGAAGAVGDAIIIENDEQYQEVDFTECDEVDYLSKEEIIDKIRTAGVVGMGGAGFPTAVKMSPKNPDEIDTIIANCAECEPFLTSDYRQMMDHPEELVEGMRIILQIFGKARGFFGVENNKPDCIAKLEELVKDEPRMSVIPLKTKYPQGGERQIIYACTGRAINSKMLPADAGCIVDNVATICAIYKAVRFGIPVIDRIFTVSGDAVAEPQNFHIHIGTYMDEILAAAGGTNQEVAKYISGGPMMGFAMYDTHVASTKTTSALLAMTAETCVSYEASACINCGRCVEACPENLIPCRLADYNDRGQKELFEQWHGLECIECGSCSFVCPARRHTAQSVRLMKKQVMADKRAAAAKAKAAAAR</sequence>
<dbReference type="InterPro" id="IPR011538">
    <property type="entry name" value="Nuo51_FMN-bd"/>
</dbReference>
<comment type="similarity">
    <text evidence="8">Belongs to the 4Fe4S bacterial-type ferredoxin family. RnfC subfamily.</text>
</comment>
<dbReference type="Pfam" id="PF01512">
    <property type="entry name" value="Complex1_51K"/>
    <property type="match status" value="1"/>
</dbReference>
<comment type="caution">
    <text evidence="10">The sequence shown here is derived from an EMBL/GenBank/DDBJ whole genome shotgun (WGS) entry which is preliminary data.</text>
</comment>
<evidence type="ECO:0000256" key="2">
    <source>
        <dbReference type="ARBA" id="ARBA00022485"/>
    </source>
</evidence>
<dbReference type="AlphaFoldDB" id="C4GBC7"/>
<keyword evidence="6 8" id="KW-0408">Iron</keyword>
<dbReference type="GO" id="GO:0046872">
    <property type="term" value="F:metal ion binding"/>
    <property type="evidence" value="ECO:0007669"/>
    <property type="project" value="UniProtKB-KW"/>
</dbReference>
<feature type="binding site" evidence="8">
    <location>
        <position position="381"/>
    </location>
    <ligand>
        <name>[4Fe-4S] cluster</name>
        <dbReference type="ChEBI" id="CHEBI:49883"/>
        <label>2</label>
    </ligand>
</feature>
<dbReference type="eggNOG" id="COG4656">
    <property type="taxonomic scope" value="Bacteria"/>
</dbReference>
<dbReference type="Pfam" id="PF12838">
    <property type="entry name" value="Fer4_7"/>
    <property type="match status" value="1"/>
</dbReference>
<name>C4GBC7_9FIRM</name>
<comment type="subcellular location">
    <subcellularLocation>
        <location evidence="8">Cell membrane</location>
        <topology evidence="8">Peripheral membrane protein</topology>
    </subcellularLocation>
</comment>
<dbReference type="Gene3D" id="3.30.70.20">
    <property type="match status" value="1"/>
</dbReference>
<dbReference type="InterPro" id="IPR026902">
    <property type="entry name" value="RnfC_N"/>
</dbReference>
<dbReference type="GO" id="GO:0051539">
    <property type="term" value="F:4 iron, 4 sulfur cluster binding"/>
    <property type="evidence" value="ECO:0007669"/>
    <property type="project" value="UniProtKB-KW"/>
</dbReference>
<dbReference type="GO" id="GO:0009055">
    <property type="term" value="F:electron transfer activity"/>
    <property type="evidence" value="ECO:0007669"/>
    <property type="project" value="InterPro"/>
</dbReference>
<evidence type="ECO:0000256" key="4">
    <source>
        <dbReference type="ARBA" id="ARBA00022737"/>
    </source>
</evidence>
<evidence type="ECO:0000259" key="9">
    <source>
        <dbReference type="PROSITE" id="PS51379"/>
    </source>
</evidence>
<feature type="binding site" evidence="8">
    <location>
        <position position="377"/>
    </location>
    <ligand>
        <name>[4Fe-4S] cluster</name>
        <dbReference type="ChEBI" id="CHEBI:49883"/>
        <label>1</label>
    </ligand>
</feature>
<dbReference type="PANTHER" id="PTHR43034:SF2">
    <property type="entry name" value="ION-TRANSLOCATING OXIDOREDUCTASE COMPLEX SUBUNIT C"/>
    <property type="match status" value="1"/>
</dbReference>
<keyword evidence="2 8" id="KW-0004">4Fe-4S</keyword>
<keyword evidence="7 8" id="KW-0411">Iron-sulfur</keyword>
<keyword evidence="8" id="KW-0472">Membrane</keyword>
<keyword evidence="11" id="KW-1185">Reference proteome</keyword>
<dbReference type="InterPro" id="IPR017896">
    <property type="entry name" value="4Fe4S_Fe-S-bd"/>
</dbReference>
<comment type="cofactor">
    <cofactor evidence="8">
        <name>[4Fe-4S] cluster</name>
        <dbReference type="ChEBI" id="CHEBI:49883"/>
    </cofactor>
    <text evidence="8">Binds 2 [4Fe-4S] clusters per subunit.</text>
</comment>
<dbReference type="PANTHER" id="PTHR43034">
    <property type="entry name" value="ION-TRANSLOCATING OXIDOREDUCTASE COMPLEX SUBUNIT C"/>
    <property type="match status" value="1"/>
</dbReference>
<dbReference type="GO" id="GO:0022900">
    <property type="term" value="P:electron transport chain"/>
    <property type="evidence" value="ECO:0007669"/>
    <property type="project" value="UniProtKB-UniRule"/>
</dbReference>
<dbReference type="GO" id="GO:0005886">
    <property type="term" value="C:plasma membrane"/>
    <property type="evidence" value="ECO:0007669"/>
    <property type="project" value="UniProtKB-SubCell"/>
</dbReference>
<evidence type="ECO:0000313" key="10">
    <source>
        <dbReference type="EMBL" id="EEP28420.1"/>
    </source>
</evidence>
<proteinExistence type="inferred from homology"/>
<feature type="binding site" evidence="8">
    <location>
        <position position="413"/>
    </location>
    <ligand>
        <name>[4Fe-4S] cluster</name>
        <dbReference type="ChEBI" id="CHEBI:49883"/>
        <label>2</label>
    </ligand>
</feature>
<dbReference type="SUPFAM" id="SSF142019">
    <property type="entry name" value="Nqo1 FMN-binding domain-like"/>
    <property type="match status" value="1"/>
</dbReference>
<organism evidence="10 11">
    <name type="scientific">Shuttleworthella satelles DSM 14600</name>
    <dbReference type="NCBI Taxonomy" id="626523"/>
    <lineage>
        <taxon>Bacteria</taxon>
        <taxon>Bacillati</taxon>
        <taxon>Bacillota</taxon>
        <taxon>Clostridia</taxon>
        <taxon>Lachnospirales</taxon>
        <taxon>Lachnospiraceae</taxon>
        <taxon>Shuttleworthella</taxon>
    </lineage>
</organism>
<dbReference type="InterPro" id="IPR019554">
    <property type="entry name" value="Soluble_ligand-bd"/>
</dbReference>
<evidence type="ECO:0000256" key="6">
    <source>
        <dbReference type="ARBA" id="ARBA00023004"/>
    </source>
</evidence>
<evidence type="ECO:0000256" key="8">
    <source>
        <dbReference type="HAMAP-Rule" id="MF_00461"/>
    </source>
</evidence>
<dbReference type="STRING" id="626523.GCWU000342_01228"/>
<feature type="binding site" evidence="8">
    <location>
        <position position="410"/>
    </location>
    <ligand>
        <name>[4Fe-4S] cluster</name>
        <dbReference type="ChEBI" id="CHEBI:49883"/>
        <label>2</label>
    </ligand>
</feature>
<keyword evidence="8" id="KW-1003">Cell membrane</keyword>
<keyword evidence="8" id="KW-1278">Translocase</keyword>
<dbReference type="SUPFAM" id="SSF46548">
    <property type="entry name" value="alpha-helical ferredoxin"/>
    <property type="match status" value="1"/>
</dbReference>
<accession>C4GBC7</accession>
<dbReference type="HOGENOM" id="CLU_010808_6_0_9"/>
<dbReference type="HAMAP" id="MF_00461">
    <property type="entry name" value="RsxC_RnfC"/>
    <property type="match status" value="1"/>
</dbReference>
<dbReference type="Proteomes" id="UP000003494">
    <property type="component" value="Unassembled WGS sequence"/>
</dbReference>
<dbReference type="EMBL" id="ACIP02000002">
    <property type="protein sequence ID" value="EEP28420.1"/>
    <property type="molecule type" value="Genomic_DNA"/>
</dbReference>
<keyword evidence="5 8" id="KW-0249">Electron transport</keyword>
<dbReference type="Pfam" id="PF10531">
    <property type="entry name" value="SLBB"/>
    <property type="match status" value="1"/>
</dbReference>
<keyword evidence="3 8" id="KW-0479">Metal-binding</keyword>
<feature type="binding site" evidence="8">
    <location>
        <position position="420"/>
    </location>
    <ligand>
        <name>[4Fe-4S] cluster</name>
        <dbReference type="ChEBI" id="CHEBI:49883"/>
        <label>1</label>
    </ligand>
</feature>
<feature type="domain" description="4Fe-4S ferredoxin-type" evidence="9">
    <location>
        <begin position="362"/>
        <end position="393"/>
    </location>
</feature>
<feature type="binding site" evidence="8">
    <location>
        <position position="416"/>
    </location>
    <ligand>
        <name>[4Fe-4S] cluster</name>
        <dbReference type="ChEBI" id="CHEBI:49883"/>
        <label>2</label>
    </ligand>
</feature>
<evidence type="ECO:0000313" key="11">
    <source>
        <dbReference type="Proteomes" id="UP000003494"/>
    </source>
</evidence>
<dbReference type="NCBIfam" id="TIGR01945">
    <property type="entry name" value="rnfC"/>
    <property type="match status" value="1"/>
</dbReference>
<feature type="binding site" evidence="8">
    <location>
        <position position="374"/>
    </location>
    <ligand>
        <name>[4Fe-4S] cluster</name>
        <dbReference type="ChEBI" id="CHEBI:49883"/>
        <label>1</label>
    </ligand>
</feature>
<dbReference type="InterPro" id="IPR017900">
    <property type="entry name" value="4Fe4S_Fe_S_CS"/>
</dbReference>
<gene>
    <name evidence="8 10" type="primary">rnfC</name>
    <name evidence="10" type="ORF">GCWU000342_01228</name>
</gene>
<keyword evidence="4 8" id="KW-0677">Repeat</keyword>
<comment type="subunit">
    <text evidence="8">The complex is composed of six subunits: RnfA, RnfB, RnfC, RnfD, RnfE and RnfG.</text>
</comment>
<evidence type="ECO:0000256" key="3">
    <source>
        <dbReference type="ARBA" id="ARBA00022723"/>
    </source>
</evidence>
<evidence type="ECO:0000256" key="7">
    <source>
        <dbReference type="ARBA" id="ARBA00023014"/>
    </source>
</evidence>
<feature type="domain" description="4Fe-4S ferredoxin-type" evidence="9">
    <location>
        <begin position="401"/>
        <end position="430"/>
    </location>
</feature>
<dbReference type="Pfam" id="PF13375">
    <property type="entry name" value="RnfC_N"/>
    <property type="match status" value="1"/>
</dbReference>
<comment type="function">
    <text evidence="8">Part of a membrane-bound complex that couples electron transfer with translocation of ions across the membrane.</text>
</comment>
<dbReference type="PROSITE" id="PS00198">
    <property type="entry name" value="4FE4S_FER_1"/>
    <property type="match status" value="2"/>
</dbReference>
<dbReference type="PROSITE" id="PS51379">
    <property type="entry name" value="4FE4S_FER_2"/>
    <property type="match status" value="2"/>
</dbReference>
<feature type="binding site" evidence="8">
    <location>
        <position position="371"/>
    </location>
    <ligand>
        <name>[4Fe-4S] cluster</name>
        <dbReference type="ChEBI" id="CHEBI:49883"/>
        <label>1</label>
    </ligand>
</feature>
<evidence type="ECO:0000256" key="5">
    <source>
        <dbReference type="ARBA" id="ARBA00022982"/>
    </source>
</evidence>
<dbReference type="EC" id="7.-.-.-" evidence="8"/>
<dbReference type="InterPro" id="IPR010208">
    <property type="entry name" value="Ion_transpt_RnfC/RsxC"/>
</dbReference>
<keyword evidence="1 8" id="KW-0813">Transport</keyword>
<dbReference type="InterPro" id="IPR037225">
    <property type="entry name" value="Nuo51_FMN-bd_sf"/>
</dbReference>
<protein>
    <recommendedName>
        <fullName evidence="8">Ion-translocating oxidoreductase complex subunit C</fullName>
        <ecNumber evidence="8">7.-.-.-</ecNumber>
    </recommendedName>
    <alternativeName>
        <fullName evidence="8">Rnf electron transport complex subunit C</fullName>
    </alternativeName>
</protein>